<accession>A0A414J5G6</accession>
<feature type="signal peptide" evidence="1">
    <location>
        <begin position="1"/>
        <end position="31"/>
    </location>
</feature>
<dbReference type="InterPro" id="IPR013783">
    <property type="entry name" value="Ig-like_fold"/>
</dbReference>
<evidence type="ECO:0000313" key="3">
    <source>
        <dbReference type="Proteomes" id="UP000283745"/>
    </source>
</evidence>
<gene>
    <name evidence="2" type="ORF">DW740_10305</name>
</gene>
<keyword evidence="1" id="KW-0732">Signal</keyword>
<dbReference type="Gene3D" id="2.60.40.10">
    <property type="entry name" value="Immunoglobulins"/>
    <property type="match status" value="1"/>
</dbReference>
<protein>
    <recommendedName>
        <fullName evidence="4">Fibronectin type-III domain-containing protein</fullName>
    </recommendedName>
</protein>
<proteinExistence type="predicted"/>
<organism evidence="2 3">
    <name type="scientific">Blautia obeum</name>
    <dbReference type="NCBI Taxonomy" id="40520"/>
    <lineage>
        <taxon>Bacteria</taxon>
        <taxon>Bacillati</taxon>
        <taxon>Bacillota</taxon>
        <taxon>Clostridia</taxon>
        <taxon>Lachnospirales</taxon>
        <taxon>Lachnospiraceae</taxon>
        <taxon>Blautia</taxon>
    </lineage>
</organism>
<comment type="caution">
    <text evidence="2">The sequence shown here is derived from an EMBL/GenBank/DDBJ whole genome shotgun (WGS) entry which is preliminary data.</text>
</comment>
<evidence type="ECO:0000256" key="1">
    <source>
        <dbReference type="SAM" id="SignalP"/>
    </source>
</evidence>
<evidence type="ECO:0000313" key="2">
    <source>
        <dbReference type="EMBL" id="RHE39618.1"/>
    </source>
</evidence>
<feature type="chain" id="PRO_5019214779" description="Fibronectin type-III domain-containing protein" evidence="1">
    <location>
        <begin position="32"/>
        <end position="269"/>
    </location>
</feature>
<evidence type="ECO:0008006" key="4">
    <source>
        <dbReference type="Google" id="ProtNLM"/>
    </source>
</evidence>
<name>A0A414J5G6_9FIRM</name>
<sequence>MKKLKKTLVSLVMALLLAVTIVPSTNVTVQAASVGKVTGLKAVYTKGKTKLTWKRASRAKKYEIYRSTNGKKYKKVKTVKGLSWQDTKKGELWYKVRAVNGRQKGKFSSTVSVYTIGGRISLRQTGNSFLSAGTSVFALEIWNYASKKPAFIGCSNNGRKMTDFPIYVYNKNTRRYEKSLTNEPYYHGALSSAAGETDLKTSILHKGKGNYIIYVAGLGMIYPYVNVYDNQNIYTYYINTYFKIGSRKYRLRLSSNSSYYKGYQVQRIR</sequence>
<dbReference type="EMBL" id="QSKF01000007">
    <property type="protein sequence ID" value="RHE39618.1"/>
    <property type="molecule type" value="Genomic_DNA"/>
</dbReference>
<dbReference type="RefSeq" id="WP_118050487.1">
    <property type="nucleotide sequence ID" value="NZ_CABJFK010000007.1"/>
</dbReference>
<dbReference type="AlphaFoldDB" id="A0A414J5G6"/>
<dbReference type="Proteomes" id="UP000283745">
    <property type="component" value="Unassembled WGS sequence"/>
</dbReference>
<reference evidence="2 3" key="1">
    <citation type="submission" date="2018-08" db="EMBL/GenBank/DDBJ databases">
        <title>A genome reference for cultivated species of the human gut microbiota.</title>
        <authorList>
            <person name="Zou Y."/>
            <person name="Xue W."/>
            <person name="Luo G."/>
        </authorList>
    </citation>
    <scope>NUCLEOTIDE SEQUENCE [LARGE SCALE GENOMIC DNA]</scope>
    <source>
        <strain evidence="2 3">AM28-23</strain>
    </source>
</reference>